<evidence type="ECO:0000256" key="4">
    <source>
        <dbReference type="ARBA" id="ARBA00010218"/>
    </source>
</evidence>
<dbReference type="InterPro" id="IPR013883">
    <property type="entry name" value="TF_Iwr1_dom"/>
</dbReference>
<evidence type="ECO:0000256" key="3">
    <source>
        <dbReference type="ARBA" id="ARBA00004496"/>
    </source>
</evidence>
<evidence type="ECO:0000256" key="5">
    <source>
        <dbReference type="ARBA" id="ARBA00017036"/>
    </source>
</evidence>
<keyword evidence="6" id="KW-0813">Transport</keyword>
<dbReference type="GO" id="GO:0005737">
    <property type="term" value="C:cytoplasm"/>
    <property type="evidence" value="ECO:0007669"/>
    <property type="project" value="UniProtKB-SubCell"/>
</dbReference>
<keyword evidence="7" id="KW-0963">Cytoplasm</keyword>
<feature type="compositionally biased region" description="Pro residues" evidence="10">
    <location>
        <begin position="221"/>
        <end position="235"/>
    </location>
</feature>
<feature type="region of interest" description="Disordered" evidence="10">
    <location>
        <begin position="28"/>
        <end position="55"/>
    </location>
</feature>
<dbReference type="GO" id="GO:0032502">
    <property type="term" value="P:developmental process"/>
    <property type="evidence" value="ECO:0007669"/>
    <property type="project" value="TreeGrafter"/>
</dbReference>
<feature type="compositionally biased region" description="Acidic residues" evidence="10">
    <location>
        <begin position="305"/>
        <end position="327"/>
    </location>
</feature>
<dbReference type="PANTHER" id="PTHR31196">
    <property type="entry name" value="RNA POLYMERASE II NUCLEAR LOCALIZATION PROTEIN SLC7A6OS-RELATED"/>
    <property type="match status" value="1"/>
</dbReference>
<evidence type="ECO:0000313" key="12">
    <source>
        <dbReference type="EMBL" id="CDZ98784.1"/>
    </source>
</evidence>
<comment type="subcellular location">
    <subcellularLocation>
        <location evidence="3">Cytoplasm</location>
    </subcellularLocation>
    <subcellularLocation>
        <location evidence="2">Nucleus</location>
    </subcellularLocation>
</comment>
<evidence type="ECO:0000256" key="9">
    <source>
        <dbReference type="ARBA" id="ARBA00023242"/>
    </source>
</evidence>
<evidence type="ECO:0000256" key="2">
    <source>
        <dbReference type="ARBA" id="ARBA00004123"/>
    </source>
</evidence>
<comment type="function">
    <text evidence="1">Directs RNA polymerase II nuclear import.</text>
</comment>
<feature type="compositionally biased region" description="Polar residues" evidence="10">
    <location>
        <begin position="154"/>
        <end position="171"/>
    </location>
</feature>
<dbReference type="EMBL" id="LN483345">
    <property type="protein sequence ID" value="CDZ98784.1"/>
    <property type="molecule type" value="Genomic_DNA"/>
</dbReference>
<name>A0A0F7SMW6_PHARH</name>
<feature type="region of interest" description="Disordered" evidence="10">
    <location>
        <begin position="83"/>
        <end position="186"/>
    </location>
</feature>
<comment type="similarity">
    <text evidence="4">Belongs to the IWR1/SLC7A6OS family.</text>
</comment>
<proteinExistence type="inferred from homology"/>
<dbReference type="InterPro" id="IPR040218">
    <property type="entry name" value="SLC7A6OS"/>
</dbReference>
<evidence type="ECO:0000256" key="6">
    <source>
        <dbReference type="ARBA" id="ARBA00022448"/>
    </source>
</evidence>
<dbReference type="PANTHER" id="PTHR31196:SF2">
    <property type="entry name" value="RNA POLYMERASE II NUCLEAR LOCALIZATION PROTEIN SLC7A6OS-RELATED"/>
    <property type="match status" value="1"/>
</dbReference>
<dbReference type="GO" id="GO:0015031">
    <property type="term" value="P:protein transport"/>
    <property type="evidence" value="ECO:0007669"/>
    <property type="project" value="UniProtKB-KW"/>
</dbReference>
<evidence type="ECO:0000256" key="7">
    <source>
        <dbReference type="ARBA" id="ARBA00022490"/>
    </source>
</evidence>
<dbReference type="Pfam" id="PF08574">
    <property type="entry name" value="Iwr1"/>
    <property type="match status" value="1"/>
</dbReference>
<evidence type="ECO:0000259" key="11">
    <source>
        <dbReference type="Pfam" id="PF08574"/>
    </source>
</evidence>
<keyword evidence="8" id="KW-0653">Protein transport</keyword>
<dbReference type="AlphaFoldDB" id="A0A0F7SMW6"/>
<feature type="compositionally biased region" description="Low complexity" evidence="10">
    <location>
        <begin position="201"/>
        <end position="220"/>
    </location>
</feature>
<sequence>MSLSSASAVPQYTILRIKRKITEDPLDQLVIDGSRPKKKTRDFDRPDPSGRGVFRLAETVKEDWREGEGGEALKKRIAQLMAEAKSKPPAPEIPIVSPRPVSSTKQPVRYMIVNPLQPSVRSRRPNRAPEVLATPDPSLPLPSAPALKVIDAHQINTTSSQPGQDHTQNQILLGKEEEEDPQMAAFLPMLRDYLAISNPESTYTSTASSSSSSSRARTPSRPNPVPAPAVTPSSPPATYVYDLYYRDISSGAQLSSAEGLGAMATVEGYLGDDGELVGSDGEEEEIDEEVDEDSNDEDFYRNDYPDEEDSEDDFFDSDAEDRWEEDY</sequence>
<protein>
    <recommendedName>
        <fullName evidence="5">Probable RNA polymerase II nuclear localization protein SLC7A6OS</fullName>
    </recommendedName>
</protein>
<feature type="compositionally biased region" description="Acidic residues" evidence="10">
    <location>
        <begin position="270"/>
        <end position="297"/>
    </location>
</feature>
<reference evidence="12" key="1">
    <citation type="submission" date="2014-08" db="EMBL/GenBank/DDBJ databases">
        <authorList>
            <person name="Sharma Rahul"/>
            <person name="Thines Marco"/>
        </authorList>
    </citation>
    <scope>NUCLEOTIDE SEQUENCE</scope>
</reference>
<feature type="region of interest" description="Disordered" evidence="10">
    <location>
        <begin position="270"/>
        <end position="327"/>
    </location>
</feature>
<dbReference type="GO" id="GO:0005634">
    <property type="term" value="C:nucleus"/>
    <property type="evidence" value="ECO:0007669"/>
    <property type="project" value="UniProtKB-SubCell"/>
</dbReference>
<evidence type="ECO:0000256" key="8">
    <source>
        <dbReference type="ARBA" id="ARBA00022927"/>
    </source>
</evidence>
<feature type="region of interest" description="Disordered" evidence="10">
    <location>
        <begin position="201"/>
        <end position="236"/>
    </location>
</feature>
<evidence type="ECO:0000256" key="1">
    <source>
        <dbReference type="ARBA" id="ARBA00003202"/>
    </source>
</evidence>
<feature type="domain" description="Transcription factor Iwr1" evidence="11">
    <location>
        <begin position="238"/>
        <end position="308"/>
    </location>
</feature>
<keyword evidence="9" id="KW-0539">Nucleus</keyword>
<organism evidence="12">
    <name type="scientific">Phaffia rhodozyma</name>
    <name type="common">Yeast</name>
    <name type="synonym">Xanthophyllomyces dendrorhous</name>
    <dbReference type="NCBI Taxonomy" id="264483"/>
    <lineage>
        <taxon>Eukaryota</taxon>
        <taxon>Fungi</taxon>
        <taxon>Dikarya</taxon>
        <taxon>Basidiomycota</taxon>
        <taxon>Agaricomycotina</taxon>
        <taxon>Tremellomycetes</taxon>
        <taxon>Cystofilobasidiales</taxon>
        <taxon>Mrakiaceae</taxon>
        <taxon>Phaffia</taxon>
    </lineage>
</organism>
<evidence type="ECO:0000256" key="10">
    <source>
        <dbReference type="SAM" id="MobiDB-lite"/>
    </source>
</evidence>
<accession>A0A0F7SMW6</accession>